<dbReference type="Gene3D" id="3.30.870.10">
    <property type="entry name" value="Endonuclease Chain A"/>
    <property type="match status" value="2"/>
</dbReference>
<evidence type="ECO:0000313" key="3">
    <source>
        <dbReference type="Proteomes" id="UP001374893"/>
    </source>
</evidence>
<reference evidence="2 3" key="1">
    <citation type="submission" date="2021-06" db="EMBL/GenBank/DDBJ databases">
        <title>Complete genome of Haloferula helveola possessing various polysaccharide degrading enzymes.</title>
        <authorList>
            <person name="Takami H."/>
            <person name="Huang C."/>
            <person name="Hamasaki K."/>
        </authorList>
    </citation>
    <scope>NUCLEOTIDE SEQUENCE [LARGE SCALE GENOMIC DNA]</scope>
    <source>
        <strain evidence="2 3">CN-1</strain>
    </source>
</reference>
<dbReference type="SUPFAM" id="SSF56024">
    <property type="entry name" value="Phospholipase D/nuclease"/>
    <property type="match status" value="2"/>
</dbReference>
<sequence>MKLVGSLMRLVPGVLAACFATGLVSCGASLRMAGLREGSDLLSESIEGTGEAASTVGRAYVGAAFRSPLNYVATGMAMAARRPTELVNGNLPVSLPVTDAAPHAPGSRGFEAWLTEQGLPEPCEGRLRSLVDGDEFFGALERETAGASEAIDIQTFIFDNDDFAVGYAEKLVARSENLRVRVMYDDLGTMLSSRVPPDTPMPTGFESPASIHGVLHGRGPQVRRTLNPWLTADHTKMFIFDRKRAYVGGMNIGREYRSEWHDLMVRVEGPVVNVLQADFDFRWRDCRFPGPIPGMRNELPRVELARDPRDGIRVLRTDVVKGRFEVLNVSLAAIRASKKRVWLQTPYFSSDSVERELLDACARGVDVRLVFPGKSDSDLMRMANAASALKLTQAGARVYIYPGMTHLKALLCDDWAMVGSANFDTLSMVINRELNLATAEPRFVRELTSRVFLADFRTSRRFRKEEADGLAPQIAETVADQL</sequence>
<dbReference type="PROSITE" id="PS50035">
    <property type="entry name" value="PLD"/>
    <property type="match status" value="2"/>
</dbReference>
<gene>
    <name evidence="2" type="ORF">HAHE_41300</name>
</gene>
<evidence type="ECO:0000259" key="1">
    <source>
        <dbReference type="PROSITE" id="PS50035"/>
    </source>
</evidence>
<dbReference type="Pfam" id="PF13091">
    <property type="entry name" value="PLDc_2"/>
    <property type="match status" value="2"/>
</dbReference>
<dbReference type="InterPro" id="IPR025202">
    <property type="entry name" value="PLD-like_dom"/>
</dbReference>
<feature type="domain" description="PLD phosphodiesterase" evidence="1">
    <location>
        <begin position="401"/>
        <end position="427"/>
    </location>
</feature>
<dbReference type="Proteomes" id="UP001374893">
    <property type="component" value="Chromosome"/>
</dbReference>
<dbReference type="PANTHER" id="PTHR21248:SF22">
    <property type="entry name" value="PHOSPHOLIPASE D"/>
    <property type="match status" value="1"/>
</dbReference>
<feature type="domain" description="PLD phosphodiesterase" evidence="1">
    <location>
        <begin position="229"/>
        <end position="256"/>
    </location>
</feature>
<dbReference type="SMART" id="SM00155">
    <property type="entry name" value="PLDc"/>
    <property type="match status" value="2"/>
</dbReference>
<evidence type="ECO:0000313" key="2">
    <source>
        <dbReference type="EMBL" id="BCX50222.1"/>
    </source>
</evidence>
<dbReference type="InterPro" id="IPR001736">
    <property type="entry name" value="PLipase_D/transphosphatidylase"/>
</dbReference>
<organism evidence="2 3">
    <name type="scientific">Haloferula helveola</name>
    <dbReference type="NCBI Taxonomy" id="490095"/>
    <lineage>
        <taxon>Bacteria</taxon>
        <taxon>Pseudomonadati</taxon>
        <taxon>Verrucomicrobiota</taxon>
        <taxon>Verrucomicrobiia</taxon>
        <taxon>Verrucomicrobiales</taxon>
        <taxon>Verrucomicrobiaceae</taxon>
        <taxon>Haloferula</taxon>
    </lineage>
</organism>
<accession>A0ABN6HBV3</accession>
<proteinExistence type="predicted"/>
<dbReference type="EMBL" id="AP024702">
    <property type="protein sequence ID" value="BCX50222.1"/>
    <property type="molecule type" value="Genomic_DNA"/>
</dbReference>
<dbReference type="PROSITE" id="PS51257">
    <property type="entry name" value="PROKAR_LIPOPROTEIN"/>
    <property type="match status" value="1"/>
</dbReference>
<dbReference type="PANTHER" id="PTHR21248">
    <property type="entry name" value="CARDIOLIPIN SYNTHASE"/>
    <property type="match status" value="1"/>
</dbReference>
<keyword evidence="3" id="KW-1185">Reference proteome</keyword>
<protein>
    <recommendedName>
        <fullName evidence="1">PLD phosphodiesterase domain-containing protein</fullName>
    </recommendedName>
</protein>
<name>A0ABN6HBV3_9BACT</name>